<gene>
    <name evidence="2" type="ORF">HMPREF9440_02418</name>
</gene>
<name>H3KI16_9BURK</name>
<proteinExistence type="predicted"/>
<evidence type="ECO:0000256" key="1">
    <source>
        <dbReference type="SAM" id="MobiDB-lite"/>
    </source>
</evidence>
<dbReference type="Proteomes" id="UP000004956">
    <property type="component" value="Unassembled WGS sequence"/>
</dbReference>
<dbReference type="AlphaFoldDB" id="H3KI16"/>
<protein>
    <submittedName>
        <fullName evidence="2">Uncharacterized protein</fullName>
    </submittedName>
</protein>
<evidence type="ECO:0000313" key="2">
    <source>
        <dbReference type="EMBL" id="EHY30259.1"/>
    </source>
</evidence>
<organism evidence="2 3">
    <name type="scientific">Sutterella parvirubra YIT 11816</name>
    <dbReference type="NCBI Taxonomy" id="762967"/>
    <lineage>
        <taxon>Bacteria</taxon>
        <taxon>Pseudomonadati</taxon>
        <taxon>Pseudomonadota</taxon>
        <taxon>Betaproteobacteria</taxon>
        <taxon>Burkholderiales</taxon>
        <taxon>Sutterellaceae</taxon>
        <taxon>Sutterella</taxon>
    </lineage>
</organism>
<accession>H3KI16</accession>
<evidence type="ECO:0000313" key="3">
    <source>
        <dbReference type="Proteomes" id="UP000004956"/>
    </source>
</evidence>
<dbReference type="HOGENOM" id="CLU_3206136_0_0_4"/>
<dbReference type="EMBL" id="AFBQ01000369">
    <property type="protein sequence ID" value="EHY30259.1"/>
    <property type="molecule type" value="Genomic_DNA"/>
</dbReference>
<reference evidence="2 3" key="1">
    <citation type="submission" date="2011-11" db="EMBL/GenBank/DDBJ databases">
        <authorList>
            <person name="Weinstock G."/>
            <person name="Sodergren E."/>
            <person name="Clifton S."/>
            <person name="Fulton L."/>
            <person name="Fulton B."/>
            <person name="Courtney L."/>
            <person name="Fronick C."/>
            <person name="Harrison M."/>
            <person name="Strong C."/>
            <person name="Farmer C."/>
            <person name="Delahaunty K."/>
            <person name="Markovic C."/>
            <person name="Hall O."/>
            <person name="Minx P."/>
            <person name="Tomlinson C."/>
            <person name="Mitreva M."/>
            <person name="Hou S."/>
            <person name="Chen J."/>
            <person name="Wollam A."/>
            <person name="Pepin K.H."/>
            <person name="Johnson M."/>
            <person name="Bhonagiri V."/>
            <person name="Zhang X."/>
            <person name="Suruliraj S."/>
            <person name="Warren W."/>
            <person name="Chinwalla A."/>
            <person name="Mardis E.R."/>
            <person name="Wilson R.K."/>
        </authorList>
    </citation>
    <scope>NUCLEOTIDE SEQUENCE [LARGE SCALE GENOMIC DNA]</scope>
    <source>
        <strain evidence="2 3">YIT 11816</strain>
    </source>
</reference>
<sequence>MVSSFLGSGCLGFESLSGFRESSHIGSSPGGASRKPPAGAGGIPF</sequence>
<comment type="caution">
    <text evidence="2">The sequence shown here is derived from an EMBL/GenBank/DDBJ whole genome shotgun (WGS) entry which is preliminary data.</text>
</comment>
<feature type="region of interest" description="Disordered" evidence="1">
    <location>
        <begin position="20"/>
        <end position="45"/>
    </location>
</feature>
<dbReference type="STRING" id="762967.HMPREF9440_02418"/>
<keyword evidence="3" id="KW-1185">Reference proteome</keyword>